<sequence>MDFVERIIGRETVFAFKLAFTVGSTVLGYTQSSIWVMLHGYAEQTCLSTVHVTDSDPLYRNVVKWMEEHVFKHRSFRSVKAVTDGQSSDGSSSRSHRRQMMIDRWLGSPPKSQAWPLDRPSIKLKPYTGSLFFTFNGKWIYFTHSTKTGVDRSETLDRRHLTLQTFGLSHHYLHLFLEEATSYCRKVKKNKVSVYRPGSGIDRCQWEPIATRPARSISTVILDSSKKEAVLADMKEYLDPEIRQWYTNHGIPYRRGYLFSGPPGTGKTSLSSALAGVFGLDIYIFSLGNQMIGESEFETLFSHIPAASIVLLEDIDVAGMALRRDGLQPATSGPPTGTAAEDGYFERAARGAIRYPPISLSTLLNAIDGVSSQEGRILIMTTNAPQDLDPALIRPGRVDMHVQFDLPSRAEFRELFCAMFTDVLSKEAIINTGNESCDAESGKVETEEFKPADLESLATLFAKALPEGKFSLADIQGFLLRHKRQPSEACVKVAAWVEEHLG</sequence>
<dbReference type="Pfam" id="PF25426">
    <property type="entry name" value="AAA_lid_BCS1"/>
    <property type="match status" value="1"/>
</dbReference>
<evidence type="ECO:0000313" key="16">
    <source>
        <dbReference type="Proteomes" id="UP000256690"/>
    </source>
</evidence>
<evidence type="ECO:0000256" key="8">
    <source>
        <dbReference type="ARBA" id="ARBA00022989"/>
    </source>
</evidence>
<keyword evidence="10" id="KW-0472">Membrane</keyword>
<dbReference type="AlphaFoldDB" id="A0A3D8RSK9"/>
<dbReference type="GeneID" id="38117163"/>
<evidence type="ECO:0000256" key="6">
    <source>
        <dbReference type="ARBA" id="ARBA00022801"/>
    </source>
</evidence>
<dbReference type="PRINTS" id="PR00300">
    <property type="entry name" value="CLPPROTEASEA"/>
</dbReference>
<comment type="caution">
    <text evidence="15">The sequence shown here is derived from an EMBL/GenBank/DDBJ whole genome shotgun (WGS) entry which is preliminary data.</text>
</comment>
<dbReference type="InterPro" id="IPR003959">
    <property type="entry name" value="ATPase_AAA_core"/>
</dbReference>
<evidence type="ECO:0000256" key="1">
    <source>
        <dbReference type="ARBA" id="ARBA00004434"/>
    </source>
</evidence>
<dbReference type="InterPro" id="IPR014851">
    <property type="entry name" value="BCS1_N"/>
</dbReference>
<dbReference type="PANTHER" id="PTHR23070">
    <property type="entry name" value="BCS1 AAA-TYPE ATPASE"/>
    <property type="match status" value="1"/>
</dbReference>
<comment type="similarity">
    <text evidence="2">Belongs to the AAA ATPase family. BCS1 subfamily.</text>
</comment>
<comment type="subcellular location">
    <subcellularLocation>
        <location evidence="1">Mitochondrion inner membrane</location>
        <topology evidence="1">Single-pass membrane protein</topology>
    </subcellularLocation>
</comment>
<accession>A0A3D8RSK9</accession>
<keyword evidence="16" id="KW-1185">Reference proteome</keyword>
<dbReference type="InterPro" id="IPR050747">
    <property type="entry name" value="Mitochondrial_chaperone_BCS1"/>
</dbReference>
<dbReference type="RefSeq" id="XP_026603113.1">
    <property type="nucleotide sequence ID" value="XM_026748809.1"/>
</dbReference>
<proteinExistence type="inferred from homology"/>
<dbReference type="PROSITE" id="PS00674">
    <property type="entry name" value="AAA"/>
    <property type="match status" value="1"/>
</dbReference>
<evidence type="ECO:0000256" key="12">
    <source>
        <dbReference type="RuleBase" id="RU003651"/>
    </source>
</evidence>
<keyword evidence="6" id="KW-0378">Hydrolase</keyword>
<keyword evidence="7 12" id="KW-0067">ATP-binding</keyword>
<dbReference type="Proteomes" id="UP000256690">
    <property type="component" value="Unassembled WGS sequence"/>
</dbReference>
<feature type="domain" description="AAA+ ATPase" evidence="13">
    <location>
        <begin position="253"/>
        <end position="408"/>
    </location>
</feature>
<dbReference type="InterPro" id="IPR003960">
    <property type="entry name" value="ATPase_AAA_CS"/>
</dbReference>
<dbReference type="EMBL" id="PVWQ01000007">
    <property type="protein sequence ID" value="RDW76801.1"/>
    <property type="molecule type" value="Genomic_DNA"/>
</dbReference>
<keyword evidence="4 12" id="KW-0547">Nucleotide-binding</keyword>
<evidence type="ECO:0000256" key="9">
    <source>
        <dbReference type="ARBA" id="ARBA00023128"/>
    </source>
</evidence>
<evidence type="ECO:0000256" key="3">
    <source>
        <dbReference type="ARBA" id="ARBA00022692"/>
    </source>
</evidence>
<dbReference type="GO" id="GO:0016887">
    <property type="term" value="F:ATP hydrolysis activity"/>
    <property type="evidence" value="ECO:0007669"/>
    <property type="project" value="InterPro"/>
</dbReference>
<dbReference type="Pfam" id="PF08740">
    <property type="entry name" value="BCS1_N"/>
    <property type="match status" value="1"/>
</dbReference>
<evidence type="ECO:0000259" key="14">
    <source>
        <dbReference type="SMART" id="SM01024"/>
    </source>
</evidence>
<keyword evidence="5" id="KW-0999">Mitochondrion inner membrane</keyword>
<evidence type="ECO:0000256" key="4">
    <source>
        <dbReference type="ARBA" id="ARBA00022741"/>
    </source>
</evidence>
<dbReference type="InterPro" id="IPR001270">
    <property type="entry name" value="ClpA/B"/>
</dbReference>
<dbReference type="InterPro" id="IPR057495">
    <property type="entry name" value="AAA_lid_BCS1"/>
</dbReference>
<dbReference type="GO" id="GO:0005524">
    <property type="term" value="F:ATP binding"/>
    <property type="evidence" value="ECO:0007669"/>
    <property type="project" value="UniProtKB-KW"/>
</dbReference>
<evidence type="ECO:0000313" key="15">
    <source>
        <dbReference type="EMBL" id="RDW76801.1"/>
    </source>
</evidence>
<feature type="domain" description="BCS1 N-terminal" evidence="14">
    <location>
        <begin position="20"/>
        <end position="220"/>
    </location>
</feature>
<evidence type="ECO:0000256" key="2">
    <source>
        <dbReference type="ARBA" id="ARBA00007448"/>
    </source>
</evidence>
<protein>
    <recommendedName>
        <fullName evidence="17">P-loop containing nucleoside triphosphate hydrolase protein</fullName>
    </recommendedName>
</protein>
<dbReference type="InterPro" id="IPR003593">
    <property type="entry name" value="AAA+_ATPase"/>
</dbReference>
<dbReference type="SMART" id="SM00382">
    <property type="entry name" value="AAA"/>
    <property type="match status" value="1"/>
</dbReference>
<dbReference type="STRING" id="1810919.A0A3D8RSK9"/>
<dbReference type="OrthoDB" id="10251412at2759"/>
<evidence type="ECO:0000256" key="7">
    <source>
        <dbReference type="ARBA" id="ARBA00022840"/>
    </source>
</evidence>
<name>A0A3D8RSK9_9EURO</name>
<dbReference type="SUPFAM" id="SSF52540">
    <property type="entry name" value="P-loop containing nucleoside triphosphate hydrolases"/>
    <property type="match status" value="1"/>
</dbReference>
<dbReference type="InterPro" id="IPR027417">
    <property type="entry name" value="P-loop_NTPase"/>
</dbReference>
<dbReference type="GO" id="GO:0005743">
    <property type="term" value="C:mitochondrial inner membrane"/>
    <property type="evidence" value="ECO:0007669"/>
    <property type="project" value="UniProtKB-SubCell"/>
</dbReference>
<evidence type="ECO:0008006" key="17">
    <source>
        <dbReference type="Google" id="ProtNLM"/>
    </source>
</evidence>
<evidence type="ECO:0000256" key="5">
    <source>
        <dbReference type="ARBA" id="ARBA00022792"/>
    </source>
</evidence>
<comment type="catalytic activity">
    <reaction evidence="11">
        <text>ATP + H2O = ADP + phosphate + H(+)</text>
        <dbReference type="Rhea" id="RHEA:13065"/>
        <dbReference type="ChEBI" id="CHEBI:15377"/>
        <dbReference type="ChEBI" id="CHEBI:15378"/>
        <dbReference type="ChEBI" id="CHEBI:30616"/>
        <dbReference type="ChEBI" id="CHEBI:43474"/>
        <dbReference type="ChEBI" id="CHEBI:456216"/>
    </reaction>
    <physiologicalReaction direction="left-to-right" evidence="11">
        <dbReference type="Rhea" id="RHEA:13066"/>
    </physiologicalReaction>
</comment>
<reference evidence="15 16" key="1">
    <citation type="journal article" date="2018" name="IMA Fungus">
        <title>IMA Genome-F 9: Draft genome sequence of Annulohypoxylon stygium, Aspergillus mulundensis, Berkeleyomyces basicola (syn. Thielaviopsis basicola), Ceratocystis smalleyi, two Cercospora beticola strains, Coleophoma cylindrospora, Fusarium fracticaudum, Phialophora cf. hyalina, and Morchella septimelata.</title>
        <authorList>
            <person name="Wingfield B.D."/>
            <person name="Bills G.F."/>
            <person name="Dong Y."/>
            <person name="Huang W."/>
            <person name="Nel W.J."/>
            <person name="Swalarsk-Parry B.S."/>
            <person name="Vaghefi N."/>
            <person name="Wilken P.M."/>
            <person name="An Z."/>
            <person name="de Beer Z.W."/>
            <person name="De Vos L."/>
            <person name="Chen L."/>
            <person name="Duong T.A."/>
            <person name="Gao Y."/>
            <person name="Hammerbacher A."/>
            <person name="Kikkert J.R."/>
            <person name="Li Y."/>
            <person name="Li H."/>
            <person name="Li K."/>
            <person name="Li Q."/>
            <person name="Liu X."/>
            <person name="Ma X."/>
            <person name="Naidoo K."/>
            <person name="Pethybridge S.J."/>
            <person name="Sun J."/>
            <person name="Steenkamp E.T."/>
            <person name="van der Nest M.A."/>
            <person name="van Wyk S."/>
            <person name="Wingfield M.J."/>
            <person name="Xiong C."/>
            <person name="Yue Q."/>
            <person name="Zhang X."/>
        </authorList>
    </citation>
    <scope>NUCLEOTIDE SEQUENCE [LARGE SCALE GENOMIC DNA]</scope>
    <source>
        <strain evidence="15 16">DSM 5745</strain>
    </source>
</reference>
<keyword evidence="9" id="KW-0496">Mitochondrion</keyword>
<gene>
    <name evidence="15" type="ORF">DSM5745_06793</name>
</gene>
<evidence type="ECO:0000256" key="10">
    <source>
        <dbReference type="ARBA" id="ARBA00023136"/>
    </source>
</evidence>
<organism evidence="15 16">
    <name type="scientific">Aspergillus mulundensis</name>
    <dbReference type="NCBI Taxonomy" id="1810919"/>
    <lineage>
        <taxon>Eukaryota</taxon>
        <taxon>Fungi</taxon>
        <taxon>Dikarya</taxon>
        <taxon>Ascomycota</taxon>
        <taxon>Pezizomycotina</taxon>
        <taxon>Eurotiomycetes</taxon>
        <taxon>Eurotiomycetidae</taxon>
        <taxon>Eurotiales</taxon>
        <taxon>Aspergillaceae</taxon>
        <taxon>Aspergillus</taxon>
        <taxon>Aspergillus subgen. Nidulantes</taxon>
    </lineage>
</organism>
<evidence type="ECO:0000259" key="13">
    <source>
        <dbReference type="SMART" id="SM00382"/>
    </source>
</evidence>
<dbReference type="Gene3D" id="3.40.50.300">
    <property type="entry name" value="P-loop containing nucleotide triphosphate hydrolases"/>
    <property type="match status" value="1"/>
</dbReference>
<keyword evidence="8" id="KW-1133">Transmembrane helix</keyword>
<dbReference type="Pfam" id="PF00004">
    <property type="entry name" value="AAA"/>
    <property type="match status" value="2"/>
</dbReference>
<dbReference type="SMART" id="SM01024">
    <property type="entry name" value="BCS1_N"/>
    <property type="match status" value="1"/>
</dbReference>
<evidence type="ECO:0000256" key="11">
    <source>
        <dbReference type="ARBA" id="ARBA00048778"/>
    </source>
</evidence>
<keyword evidence="3" id="KW-0812">Transmembrane</keyword>